<dbReference type="PANTHER" id="PTHR22744">
    <property type="entry name" value="HELIX LOOP HELIX PROTEIN 21-RELATED"/>
    <property type="match status" value="1"/>
</dbReference>
<reference evidence="2" key="1">
    <citation type="submission" date="2023-10" db="EMBL/GenBank/DDBJ databases">
        <title>Genome assembly of Pristionchus species.</title>
        <authorList>
            <person name="Yoshida K."/>
            <person name="Sommer R.J."/>
        </authorList>
    </citation>
    <scope>NUCLEOTIDE SEQUENCE</scope>
    <source>
        <strain evidence="2">RS5133</strain>
    </source>
</reference>
<protein>
    <recommendedName>
        <fullName evidence="1">BTB domain-containing protein</fullName>
    </recommendedName>
</protein>
<organism evidence="2 3">
    <name type="scientific">Pristionchus fissidentatus</name>
    <dbReference type="NCBI Taxonomy" id="1538716"/>
    <lineage>
        <taxon>Eukaryota</taxon>
        <taxon>Metazoa</taxon>
        <taxon>Ecdysozoa</taxon>
        <taxon>Nematoda</taxon>
        <taxon>Chromadorea</taxon>
        <taxon>Rhabditida</taxon>
        <taxon>Rhabditina</taxon>
        <taxon>Diplogasteromorpha</taxon>
        <taxon>Diplogasteroidea</taxon>
        <taxon>Neodiplogasteridae</taxon>
        <taxon>Pristionchus</taxon>
    </lineage>
</organism>
<dbReference type="Pfam" id="PF00651">
    <property type="entry name" value="BTB"/>
    <property type="match status" value="1"/>
</dbReference>
<dbReference type="PANTHER" id="PTHR22744:SF14">
    <property type="entry name" value="BTB DOMAIN-CONTAINING PROTEIN-RELATED"/>
    <property type="match status" value="1"/>
</dbReference>
<gene>
    <name evidence="2" type="ORF">PFISCL1PPCAC_12302</name>
</gene>
<dbReference type="Gene3D" id="3.30.710.10">
    <property type="entry name" value="Potassium Channel Kv1.1, Chain A"/>
    <property type="match status" value="1"/>
</dbReference>
<accession>A0AAV5VN69</accession>
<dbReference type="SUPFAM" id="SSF54695">
    <property type="entry name" value="POZ domain"/>
    <property type="match status" value="1"/>
</dbReference>
<evidence type="ECO:0000313" key="3">
    <source>
        <dbReference type="Proteomes" id="UP001432322"/>
    </source>
</evidence>
<feature type="non-terminal residue" evidence="2">
    <location>
        <position position="1"/>
    </location>
</feature>
<dbReference type="InterPro" id="IPR011333">
    <property type="entry name" value="SKP1/BTB/POZ_sf"/>
</dbReference>
<evidence type="ECO:0000313" key="2">
    <source>
        <dbReference type="EMBL" id="GMT21005.1"/>
    </source>
</evidence>
<dbReference type="AlphaFoldDB" id="A0AAV5VN69"/>
<evidence type="ECO:0000259" key="1">
    <source>
        <dbReference type="PROSITE" id="PS50097"/>
    </source>
</evidence>
<sequence>LSQSISSQSVDLCRLRYFIDRRGRMSNPPAKRSRDSPTIKMRIPDGTKIDSIGTFSPVHRINGFPWRLHVCSSHSKGSHLDVSLYCDKSTESYLWECQGEAILTSTFAKSITVIERFKCTLDSWSGHNIFYFNAAIDMTCKQLEVEIMTDGDGERFRVKPTVDPQCARDVTLVVGKRRYFVNKKSLAAHSAFFNALFFGGYKESKQSEIEIKDVDPKDFGDLLDIFHGFEHAPLMDKVILFAKVEVGETFLQLAERFDLKIVSDRAESFLLRKWWRSKHECLRLADQYKLELLKKKAISMYQKNEDVEELWNSTDYEKISRQTLQVLWKKSLKFDS</sequence>
<dbReference type="SMART" id="SM00225">
    <property type="entry name" value="BTB"/>
    <property type="match status" value="1"/>
</dbReference>
<name>A0AAV5VN69_9BILA</name>
<feature type="domain" description="BTB" evidence="1">
    <location>
        <begin position="168"/>
        <end position="227"/>
    </location>
</feature>
<comment type="caution">
    <text evidence="2">The sequence shown here is derived from an EMBL/GenBank/DDBJ whole genome shotgun (WGS) entry which is preliminary data.</text>
</comment>
<proteinExistence type="predicted"/>
<dbReference type="Proteomes" id="UP001432322">
    <property type="component" value="Unassembled WGS sequence"/>
</dbReference>
<dbReference type="InterPro" id="IPR008974">
    <property type="entry name" value="TRAF-like"/>
</dbReference>
<dbReference type="EMBL" id="BTSY01000003">
    <property type="protein sequence ID" value="GMT21005.1"/>
    <property type="molecule type" value="Genomic_DNA"/>
</dbReference>
<dbReference type="Gene3D" id="2.60.210.10">
    <property type="entry name" value="Apoptosis, Tumor Necrosis Factor Receptor Associated Protein 2, Chain A"/>
    <property type="match status" value="1"/>
</dbReference>
<dbReference type="InterPro" id="IPR000210">
    <property type="entry name" value="BTB/POZ_dom"/>
</dbReference>
<dbReference type="Pfam" id="PF00917">
    <property type="entry name" value="MATH"/>
    <property type="match status" value="1"/>
</dbReference>
<keyword evidence="3" id="KW-1185">Reference proteome</keyword>
<dbReference type="InterPro" id="IPR002083">
    <property type="entry name" value="MATH/TRAF_dom"/>
</dbReference>
<dbReference type="PROSITE" id="PS50097">
    <property type="entry name" value="BTB"/>
    <property type="match status" value="1"/>
</dbReference>